<keyword evidence="2" id="KW-0472">Membrane</keyword>
<keyword evidence="2" id="KW-1133">Transmembrane helix</keyword>
<feature type="transmembrane region" description="Helical" evidence="2">
    <location>
        <begin position="362"/>
        <end position="384"/>
    </location>
</feature>
<feature type="transmembrane region" description="Helical" evidence="2">
    <location>
        <begin position="390"/>
        <end position="409"/>
    </location>
</feature>
<evidence type="ECO:0000256" key="1">
    <source>
        <dbReference type="SAM" id="MobiDB-lite"/>
    </source>
</evidence>
<feature type="transmembrane region" description="Helical" evidence="2">
    <location>
        <begin position="416"/>
        <end position="437"/>
    </location>
</feature>
<evidence type="ECO:0000259" key="3">
    <source>
        <dbReference type="Pfam" id="PF19053"/>
    </source>
</evidence>
<evidence type="ECO:0000313" key="4">
    <source>
        <dbReference type="EMBL" id="MCD2192258.1"/>
    </source>
</evidence>
<sequence>MAIRHPSAGFRAAAALDVGPRSAAEPGPSGRELAPGSDGGWCTVRVRGPEGTVDAALPATATVAEVVEELAGRLLPGAPLVRGADGRPWYLHRTGAGPLPPGISLQAAGVRDGDVLHLGPWPMPRPAQAVDDGLVALADGSSRVPRWTPHRAGVLVTTLLVALATLAAALSLALPAGPLVAVVLAGTLLGLAALQRRSRPGGLALPAGEDLAAVASRADDLPPGRAPGDLPALGAGLSSLPAWVAAGVATGLLGRADLAVVLTLGGAALAVGAGLAWLVVGERGPWWAGAGTAGVAVALPAALVAGGLLIPARAVAVVLTLWLAVSLALPWFVTRSRTWTDPRQDAADLVAHAEATRRTLDVGALAGATAAAVGMVLLAASAVGGAGVDGSGGVMVLGFVVAVSLAALLRARRSMFVVESAALVGAGTVGLAAVGWAEALIGGPAARGLVVAAIVVAVGVLVALGGALRAGSSGDDRVVAWWHRPRTQRLLGWLETAAAVAVLPLLAGVLGVYLAAADAGARL</sequence>
<feature type="region of interest" description="Disordered" evidence="1">
    <location>
        <begin position="19"/>
        <end position="39"/>
    </location>
</feature>
<name>A0ABS8P200_9PSEU</name>
<gene>
    <name evidence="4" type="ORF">LQ327_02460</name>
</gene>
<dbReference type="RefSeq" id="WP_230729941.1">
    <property type="nucleotide sequence ID" value="NZ_JAJNDB010000001.1"/>
</dbReference>
<feature type="transmembrane region" description="Helical" evidence="2">
    <location>
        <begin position="449"/>
        <end position="470"/>
    </location>
</feature>
<dbReference type="Proteomes" id="UP001199469">
    <property type="component" value="Unassembled WGS sequence"/>
</dbReference>
<evidence type="ECO:0000256" key="2">
    <source>
        <dbReference type="SAM" id="Phobius"/>
    </source>
</evidence>
<feature type="transmembrane region" description="Helical" evidence="2">
    <location>
        <begin position="490"/>
        <end position="516"/>
    </location>
</feature>
<evidence type="ECO:0000313" key="5">
    <source>
        <dbReference type="Proteomes" id="UP001199469"/>
    </source>
</evidence>
<comment type="caution">
    <text evidence="4">The sequence shown here is derived from an EMBL/GenBank/DDBJ whole genome shotgun (WGS) entry which is preliminary data.</text>
</comment>
<proteinExistence type="predicted"/>
<keyword evidence="5" id="KW-1185">Reference proteome</keyword>
<dbReference type="Pfam" id="PF19053">
    <property type="entry name" value="EccD"/>
    <property type="match status" value="1"/>
</dbReference>
<feature type="transmembrane region" description="Helical" evidence="2">
    <location>
        <begin position="314"/>
        <end position="333"/>
    </location>
</feature>
<feature type="transmembrane region" description="Helical" evidence="2">
    <location>
        <begin position="259"/>
        <end position="280"/>
    </location>
</feature>
<keyword evidence="2" id="KW-0812">Transmembrane</keyword>
<organism evidence="4 5">
    <name type="scientific">Actinomycetospora endophytica</name>
    <dbReference type="NCBI Taxonomy" id="2291215"/>
    <lineage>
        <taxon>Bacteria</taxon>
        <taxon>Bacillati</taxon>
        <taxon>Actinomycetota</taxon>
        <taxon>Actinomycetes</taxon>
        <taxon>Pseudonocardiales</taxon>
        <taxon>Pseudonocardiaceae</taxon>
        <taxon>Actinomycetospora</taxon>
    </lineage>
</organism>
<dbReference type="InterPro" id="IPR024962">
    <property type="entry name" value="YukD-like"/>
</dbReference>
<feature type="transmembrane region" description="Helical" evidence="2">
    <location>
        <begin position="287"/>
        <end position="308"/>
    </location>
</feature>
<dbReference type="Gene3D" id="3.10.20.90">
    <property type="entry name" value="Phosphatidylinositol 3-kinase Catalytic Subunit, Chain A, domain 1"/>
    <property type="match status" value="1"/>
</dbReference>
<feature type="transmembrane region" description="Helical" evidence="2">
    <location>
        <begin position="152"/>
        <end position="170"/>
    </location>
</feature>
<dbReference type="InterPro" id="IPR044049">
    <property type="entry name" value="EccD_transm"/>
</dbReference>
<accession>A0ABS8P200</accession>
<dbReference type="EMBL" id="JAJNDB010000001">
    <property type="protein sequence ID" value="MCD2192258.1"/>
    <property type="molecule type" value="Genomic_DNA"/>
</dbReference>
<protein>
    <submittedName>
        <fullName evidence="4">EsaB/YukD family protein</fullName>
    </submittedName>
</protein>
<dbReference type="Pfam" id="PF08817">
    <property type="entry name" value="YukD"/>
    <property type="match status" value="1"/>
</dbReference>
<feature type="domain" description="EccD-like transmembrane" evidence="3">
    <location>
        <begin position="232"/>
        <end position="516"/>
    </location>
</feature>
<reference evidence="4 5" key="1">
    <citation type="submission" date="2021-11" db="EMBL/GenBank/DDBJ databases">
        <title>Draft genome sequence of Actinomycetospora sp. SF1 isolated from the rhizosphere soil.</title>
        <authorList>
            <person name="Duangmal K."/>
            <person name="Chantavorakit T."/>
        </authorList>
    </citation>
    <scope>NUCLEOTIDE SEQUENCE [LARGE SCALE GENOMIC DNA]</scope>
    <source>
        <strain evidence="4 5">TBRC 5722</strain>
    </source>
</reference>